<evidence type="ECO:0000313" key="2">
    <source>
        <dbReference type="Proteomes" id="UP001596028"/>
    </source>
</evidence>
<comment type="caution">
    <text evidence="1">The sequence shown here is derived from an EMBL/GenBank/DDBJ whole genome shotgun (WGS) entry which is preliminary data.</text>
</comment>
<dbReference type="Gene3D" id="3.10.450.150">
    <property type="entry name" value="enterococcus faecalis protein"/>
    <property type="match status" value="1"/>
</dbReference>
<gene>
    <name evidence="1" type="ORF">ACFO3S_01300</name>
</gene>
<name>A0ABV9F9J3_9BACL</name>
<dbReference type="RefSeq" id="WP_378091419.1">
    <property type="nucleotide sequence ID" value="NZ_JBHSEP010000001.1"/>
</dbReference>
<dbReference type="Pfam" id="PF06124">
    <property type="entry name" value="DUF960"/>
    <property type="match status" value="1"/>
</dbReference>
<organism evidence="1 2">
    <name type="scientific">Cohnella hongkongensis</name>
    <dbReference type="NCBI Taxonomy" id="178337"/>
    <lineage>
        <taxon>Bacteria</taxon>
        <taxon>Bacillati</taxon>
        <taxon>Bacillota</taxon>
        <taxon>Bacilli</taxon>
        <taxon>Bacillales</taxon>
        <taxon>Paenibacillaceae</taxon>
        <taxon>Cohnella</taxon>
    </lineage>
</organism>
<accession>A0ABV9F9J3</accession>
<dbReference type="EMBL" id="JBHSEP010000001">
    <property type="protein sequence ID" value="MFC4596859.1"/>
    <property type="molecule type" value="Genomic_DNA"/>
</dbReference>
<evidence type="ECO:0000313" key="1">
    <source>
        <dbReference type="EMBL" id="MFC4596859.1"/>
    </source>
</evidence>
<dbReference type="InterPro" id="IPR009303">
    <property type="entry name" value="DUF960"/>
</dbReference>
<dbReference type="Proteomes" id="UP001596028">
    <property type="component" value="Unassembled WGS sequence"/>
</dbReference>
<protein>
    <submittedName>
        <fullName evidence="1">DUF960 family protein</fullName>
    </submittedName>
</protein>
<sequence>MFTGRKIVSKQVQEEIPSWLQNLLWYMVETMDVPQKDRTQFFELKGIVQNGTFQQKIVQQQQNPYYRKEQILTLKRTYTAKVIVVDNVSECFMLILSS</sequence>
<keyword evidence="2" id="KW-1185">Reference proteome</keyword>
<reference evidence="2" key="1">
    <citation type="journal article" date="2019" name="Int. J. Syst. Evol. Microbiol.">
        <title>The Global Catalogue of Microorganisms (GCM) 10K type strain sequencing project: providing services to taxonomists for standard genome sequencing and annotation.</title>
        <authorList>
            <consortium name="The Broad Institute Genomics Platform"/>
            <consortium name="The Broad Institute Genome Sequencing Center for Infectious Disease"/>
            <person name="Wu L."/>
            <person name="Ma J."/>
        </authorList>
    </citation>
    <scope>NUCLEOTIDE SEQUENCE [LARGE SCALE GENOMIC DNA]</scope>
    <source>
        <strain evidence="2">CCUG 49571</strain>
    </source>
</reference>
<proteinExistence type="predicted"/>